<dbReference type="PANTHER" id="PTHR44029">
    <property type="entry name" value="DNAJ HOMOLOG SUBFAMILY C MEMBER 21"/>
    <property type="match status" value="1"/>
</dbReference>
<dbReference type="Gene3D" id="3.30.160.60">
    <property type="entry name" value="Classic Zinc Finger"/>
    <property type="match status" value="1"/>
</dbReference>
<feature type="compositionally biased region" description="Polar residues" evidence="5">
    <location>
        <begin position="345"/>
        <end position="362"/>
    </location>
</feature>
<dbReference type="SMART" id="SM00355">
    <property type="entry name" value="ZnF_C2H2"/>
    <property type="match status" value="2"/>
</dbReference>
<proteinExistence type="predicted"/>
<dbReference type="SMART" id="SM00271">
    <property type="entry name" value="DnaJ"/>
    <property type="match status" value="1"/>
</dbReference>
<feature type="region of interest" description="Disordered" evidence="5">
    <location>
        <begin position="580"/>
        <end position="602"/>
    </location>
</feature>
<dbReference type="InterPro" id="IPR036236">
    <property type="entry name" value="Znf_C2H2_sf"/>
</dbReference>
<feature type="region of interest" description="Disordered" evidence="5">
    <location>
        <begin position="494"/>
        <end position="544"/>
    </location>
</feature>
<dbReference type="SUPFAM" id="SSF57667">
    <property type="entry name" value="beta-beta-alpha zinc fingers"/>
    <property type="match status" value="1"/>
</dbReference>
<dbReference type="PANTHER" id="PTHR44029:SF1">
    <property type="entry name" value="DNAJ HOMOLOG SUBFAMILY C MEMBER 21"/>
    <property type="match status" value="1"/>
</dbReference>
<dbReference type="InterPro" id="IPR013087">
    <property type="entry name" value="Znf_C2H2_type"/>
</dbReference>
<sequence>MKCHYEVLGVPRDATDDDLKKAYRKLALKYHPDKNLSDLVNAKEQFLLVQQAYEILSDPHERAWYDSHREAILKGGIGSDYKDDSLDVMTYFTPSCFKGYGDDEKGFYSVYREVFNKLAAEDSEYMSEGDSDDEIPSFGDAQSSYESVVHPFYAYWQSYSTKKSYSWLDPYDIREAENRRVLRLIEKENKKIRDKARKQRNDEVRNLVAFVSKRDKRVQAHVKLMQERAANNVKKVEEARRKHLKEHQEALKNYQESEWSKFSNIEKELVDIEASLAAEFGENEALLDSEDESESEYFTNNLYCVACNKVFKTEKAFANHENSKKHKENVEVLKTTLEDDDESLVETNRNVFSKEANLTEQCSDNREEDQTNNNQSSNIACDDNAESNSYIKDNDSSDVSADSEKNETKKPKRKQKKLNVTRLIEDDVSDADFDLSGSQSRKQRRWKQATQVSQTTPTENPIEVNNTNGQDLDPNLPPCLANGVAEINVSKKTKCKKPKETKSKLANGVGGSEDSKAVEEKEDNTKVKGKKSKEVPKKGKGKADSVADVDHCCAMCRSEFPSKNKLFDHLKKTGHTVYIPGATRGAASSVEGSRKGRDRRTK</sequence>
<feature type="compositionally biased region" description="Basic and acidic residues" evidence="5">
    <location>
        <begin position="513"/>
        <end position="544"/>
    </location>
</feature>
<evidence type="ECO:0000313" key="7">
    <source>
        <dbReference type="EMBL" id="KAJ8895410.1"/>
    </source>
</evidence>
<dbReference type="Pfam" id="PF00226">
    <property type="entry name" value="DnaJ"/>
    <property type="match status" value="1"/>
</dbReference>
<evidence type="ECO:0000256" key="1">
    <source>
        <dbReference type="ARBA" id="ARBA00022723"/>
    </source>
</evidence>
<feature type="coiled-coil region" evidence="4">
    <location>
        <begin position="182"/>
        <end position="253"/>
    </location>
</feature>
<evidence type="ECO:0000313" key="8">
    <source>
        <dbReference type="Proteomes" id="UP001159363"/>
    </source>
</evidence>
<evidence type="ECO:0000256" key="4">
    <source>
        <dbReference type="SAM" id="Coils"/>
    </source>
</evidence>
<dbReference type="Gene3D" id="1.10.287.110">
    <property type="entry name" value="DnaJ domain"/>
    <property type="match status" value="1"/>
</dbReference>
<dbReference type="PROSITE" id="PS00028">
    <property type="entry name" value="ZINC_FINGER_C2H2_1"/>
    <property type="match status" value="2"/>
</dbReference>
<feature type="region of interest" description="Disordered" evidence="5">
    <location>
        <begin position="432"/>
        <end position="477"/>
    </location>
</feature>
<feature type="region of interest" description="Disordered" evidence="5">
    <location>
        <begin position="344"/>
        <end position="416"/>
    </location>
</feature>
<evidence type="ECO:0000256" key="3">
    <source>
        <dbReference type="ARBA" id="ARBA00022833"/>
    </source>
</evidence>
<evidence type="ECO:0000256" key="2">
    <source>
        <dbReference type="ARBA" id="ARBA00022771"/>
    </source>
</evidence>
<name>A0ABQ9IFG9_9NEOP</name>
<keyword evidence="8" id="KW-1185">Reference proteome</keyword>
<evidence type="ECO:0000256" key="5">
    <source>
        <dbReference type="SAM" id="MobiDB-lite"/>
    </source>
</evidence>
<dbReference type="InterPro" id="IPR001623">
    <property type="entry name" value="DnaJ_domain"/>
</dbReference>
<reference evidence="7 8" key="1">
    <citation type="submission" date="2023-02" db="EMBL/GenBank/DDBJ databases">
        <title>LHISI_Scaffold_Assembly.</title>
        <authorList>
            <person name="Stuart O.P."/>
            <person name="Cleave R."/>
            <person name="Magrath M.J.L."/>
            <person name="Mikheyev A.S."/>
        </authorList>
    </citation>
    <scope>NUCLEOTIDE SEQUENCE [LARGE SCALE GENOMIC DNA]</scope>
    <source>
        <strain evidence="7">Daus_M_001</strain>
        <tissue evidence="7">Leg muscle</tissue>
    </source>
</reference>
<dbReference type="Proteomes" id="UP001159363">
    <property type="component" value="Chromosome 1"/>
</dbReference>
<keyword evidence="4" id="KW-0175">Coiled coil</keyword>
<feature type="domain" description="J" evidence="6">
    <location>
        <begin position="3"/>
        <end position="69"/>
    </location>
</feature>
<feature type="compositionally biased region" description="Polar residues" evidence="5">
    <location>
        <begin position="448"/>
        <end position="470"/>
    </location>
</feature>
<dbReference type="PRINTS" id="PR00625">
    <property type="entry name" value="JDOMAIN"/>
</dbReference>
<dbReference type="InterPro" id="IPR003604">
    <property type="entry name" value="Matrin/U1-like-C_Znf_C2H2"/>
</dbReference>
<dbReference type="CDD" id="cd06257">
    <property type="entry name" value="DnaJ"/>
    <property type="match status" value="1"/>
</dbReference>
<dbReference type="Pfam" id="PF12171">
    <property type="entry name" value="zf-C2H2_jaz"/>
    <property type="match status" value="1"/>
</dbReference>
<gene>
    <name evidence="7" type="ORF">PR048_000742</name>
</gene>
<dbReference type="InterPro" id="IPR036869">
    <property type="entry name" value="J_dom_sf"/>
</dbReference>
<evidence type="ECO:0000259" key="6">
    <source>
        <dbReference type="PROSITE" id="PS50076"/>
    </source>
</evidence>
<dbReference type="InterPro" id="IPR054076">
    <property type="entry name" value="ZUO1-like_ZHD"/>
</dbReference>
<dbReference type="SMART" id="SM00451">
    <property type="entry name" value="ZnF_U1"/>
    <property type="match status" value="1"/>
</dbReference>
<dbReference type="SUPFAM" id="SSF46565">
    <property type="entry name" value="Chaperone J-domain"/>
    <property type="match status" value="1"/>
</dbReference>
<dbReference type="PROSITE" id="PS50076">
    <property type="entry name" value="DNAJ_2"/>
    <property type="match status" value="1"/>
</dbReference>
<protein>
    <recommendedName>
        <fullName evidence="6">J domain-containing protein</fullName>
    </recommendedName>
</protein>
<keyword evidence="2" id="KW-0863">Zinc-finger</keyword>
<comment type="caution">
    <text evidence="7">The sequence shown here is derived from an EMBL/GenBank/DDBJ whole genome shotgun (WGS) entry which is preliminary data.</text>
</comment>
<dbReference type="EMBL" id="JARBHB010000001">
    <property type="protein sequence ID" value="KAJ8895410.1"/>
    <property type="molecule type" value="Genomic_DNA"/>
</dbReference>
<organism evidence="7 8">
    <name type="scientific">Dryococelus australis</name>
    <dbReference type="NCBI Taxonomy" id="614101"/>
    <lineage>
        <taxon>Eukaryota</taxon>
        <taxon>Metazoa</taxon>
        <taxon>Ecdysozoa</taxon>
        <taxon>Arthropoda</taxon>
        <taxon>Hexapoda</taxon>
        <taxon>Insecta</taxon>
        <taxon>Pterygota</taxon>
        <taxon>Neoptera</taxon>
        <taxon>Polyneoptera</taxon>
        <taxon>Phasmatodea</taxon>
        <taxon>Verophasmatodea</taxon>
        <taxon>Anareolatae</taxon>
        <taxon>Phasmatidae</taxon>
        <taxon>Eurycanthinae</taxon>
        <taxon>Dryococelus</taxon>
    </lineage>
</organism>
<dbReference type="InterPro" id="IPR022755">
    <property type="entry name" value="Znf_C2H2_jaz"/>
</dbReference>
<keyword evidence="1" id="KW-0479">Metal-binding</keyword>
<accession>A0ABQ9IFG9</accession>
<dbReference type="InterPro" id="IPR051964">
    <property type="entry name" value="Chaperone_stress_response"/>
</dbReference>
<dbReference type="Pfam" id="PF21884">
    <property type="entry name" value="ZUO1-like_ZHD"/>
    <property type="match status" value="1"/>
</dbReference>
<keyword evidence="3" id="KW-0862">Zinc</keyword>